<dbReference type="Proteomes" id="UP000075320">
    <property type="component" value="Unassembled WGS sequence"/>
</dbReference>
<evidence type="ECO:0000256" key="2">
    <source>
        <dbReference type="SAM" id="SignalP"/>
    </source>
</evidence>
<sequence>MKKYLVLLAFVYAASAIAADTGHGSNNQAGHSNDGGKKDATMETKSTADHSGQKMGSSEGNDGKKKSSKQGPRSMQNTIPGTNTTPPPHN</sequence>
<name>A0A150WJT5_BDEBC</name>
<gene>
    <name evidence="3" type="ORF">AZI86_13285</name>
</gene>
<dbReference type="EMBL" id="LUKE01000003">
    <property type="protein sequence ID" value="KYG63791.1"/>
    <property type="molecule type" value="Genomic_DNA"/>
</dbReference>
<dbReference type="AlphaFoldDB" id="A0A150WJT5"/>
<feature type="chain" id="PRO_5007573031" evidence="2">
    <location>
        <begin position="19"/>
        <end position="90"/>
    </location>
</feature>
<evidence type="ECO:0000313" key="4">
    <source>
        <dbReference type="Proteomes" id="UP000075320"/>
    </source>
</evidence>
<keyword evidence="4" id="KW-1185">Reference proteome</keyword>
<keyword evidence="2" id="KW-0732">Signal</keyword>
<comment type="caution">
    <text evidence="3">The sequence shown here is derived from an EMBL/GenBank/DDBJ whole genome shotgun (WGS) entry which is preliminary data.</text>
</comment>
<organism evidence="3 4">
    <name type="scientific">Bdellovibrio bacteriovorus</name>
    <dbReference type="NCBI Taxonomy" id="959"/>
    <lineage>
        <taxon>Bacteria</taxon>
        <taxon>Pseudomonadati</taxon>
        <taxon>Bdellovibrionota</taxon>
        <taxon>Bdellovibrionia</taxon>
        <taxon>Bdellovibrionales</taxon>
        <taxon>Pseudobdellovibrionaceae</taxon>
        <taxon>Bdellovibrio</taxon>
    </lineage>
</organism>
<feature type="compositionally biased region" description="Basic and acidic residues" evidence="1">
    <location>
        <begin position="34"/>
        <end position="52"/>
    </location>
</feature>
<feature type="signal peptide" evidence="2">
    <location>
        <begin position="1"/>
        <end position="18"/>
    </location>
</feature>
<dbReference type="RefSeq" id="WP_061835685.1">
    <property type="nucleotide sequence ID" value="NZ_LUKE01000003.1"/>
</dbReference>
<accession>A0A150WJT5</accession>
<evidence type="ECO:0000256" key="1">
    <source>
        <dbReference type="SAM" id="MobiDB-lite"/>
    </source>
</evidence>
<proteinExistence type="predicted"/>
<evidence type="ECO:0000313" key="3">
    <source>
        <dbReference type="EMBL" id="KYG63791.1"/>
    </source>
</evidence>
<protein>
    <submittedName>
        <fullName evidence="3">Uncharacterized protein</fullName>
    </submittedName>
</protein>
<reference evidence="3 4" key="1">
    <citation type="submission" date="2016-03" db="EMBL/GenBank/DDBJ databases">
        <authorList>
            <person name="Ploux O."/>
        </authorList>
    </citation>
    <scope>NUCLEOTIDE SEQUENCE [LARGE SCALE GENOMIC DNA]</scope>
    <source>
        <strain evidence="3 4">R0</strain>
    </source>
</reference>
<feature type="region of interest" description="Disordered" evidence="1">
    <location>
        <begin position="21"/>
        <end position="90"/>
    </location>
</feature>